<organism evidence="1 2">
    <name type="scientific">Christiangramia crocea</name>
    <dbReference type="NCBI Taxonomy" id="2904124"/>
    <lineage>
        <taxon>Bacteria</taxon>
        <taxon>Pseudomonadati</taxon>
        <taxon>Bacteroidota</taxon>
        <taxon>Flavobacteriia</taxon>
        <taxon>Flavobacteriales</taxon>
        <taxon>Flavobacteriaceae</taxon>
        <taxon>Christiangramia</taxon>
    </lineage>
</organism>
<dbReference type="RefSeq" id="WP_240096902.1">
    <property type="nucleotide sequence ID" value="NZ_JAJSON010000014.1"/>
</dbReference>
<dbReference type="Proteomes" id="UP001139344">
    <property type="component" value="Unassembled WGS sequence"/>
</dbReference>
<accession>A0A9X1UVD2</accession>
<reference evidence="1" key="1">
    <citation type="submission" date="2021-12" db="EMBL/GenBank/DDBJ databases">
        <title>Description of Gramella crocea sp. nov., a new bacterium isolated from activated sludge.</title>
        <authorList>
            <person name="Zhang X."/>
        </authorList>
    </citation>
    <scope>NUCLEOTIDE SEQUENCE</scope>
    <source>
        <strain evidence="1">YB25</strain>
    </source>
</reference>
<dbReference type="EMBL" id="JAJSON010000014">
    <property type="protein sequence ID" value="MCG9971019.1"/>
    <property type="molecule type" value="Genomic_DNA"/>
</dbReference>
<evidence type="ECO:0000313" key="2">
    <source>
        <dbReference type="Proteomes" id="UP001139344"/>
    </source>
</evidence>
<name>A0A9X1UVD2_9FLAO</name>
<dbReference type="AlphaFoldDB" id="A0A9X1UVD2"/>
<evidence type="ECO:0000313" key="1">
    <source>
        <dbReference type="EMBL" id="MCG9971019.1"/>
    </source>
</evidence>
<proteinExistence type="predicted"/>
<gene>
    <name evidence="1" type="ORF">LU635_05160</name>
</gene>
<keyword evidence="2" id="KW-1185">Reference proteome</keyword>
<protein>
    <submittedName>
        <fullName evidence="1">Uncharacterized protein</fullName>
    </submittedName>
</protein>
<sequence>MKTIKIKKLKEAESPLHPNNIEEGFEKIGQIPDNYFRYPTVGERFWISLSWSTSGVQEIIDENTFKTYNSIYHWEIISLNPIG</sequence>
<comment type="caution">
    <text evidence="1">The sequence shown here is derived from an EMBL/GenBank/DDBJ whole genome shotgun (WGS) entry which is preliminary data.</text>
</comment>